<keyword evidence="1" id="KW-0560">Oxidoreductase</keyword>
<comment type="caution">
    <text evidence="4">The sequence shown here is derived from an EMBL/GenBank/DDBJ whole genome shotgun (WGS) entry which is preliminary data.</text>
</comment>
<dbReference type="Pfam" id="PF02826">
    <property type="entry name" value="2-Hacid_dh_C"/>
    <property type="match status" value="1"/>
</dbReference>
<dbReference type="PANTHER" id="PTHR43333">
    <property type="entry name" value="2-HACID_DH_C DOMAIN-CONTAINING PROTEIN"/>
    <property type="match status" value="1"/>
</dbReference>
<dbReference type="Gene3D" id="3.40.50.720">
    <property type="entry name" value="NAD(P)-binding Rossmann-like Domain"/>
    <property type="match status" value="2"/>
</dbReference>
<sequence>MQIGFHSQTFYLGDWQQAWQARCPSWSLVNAQQVPIQTLEALLIWRPSQWDWRAAKQLKLVIGLGAGIHNLQQDLLLPPGVPLLRLQDAGMARAMCEYVHYGVLHFQRQFDRFARAQQQNRWLTELPYQYSQHTRVGLLGLGHLGTAVAEYLAKQGYQVSGWSRSPRQLAGVHCLHGLEQLEYFLSQQDILVNMLPHTAQTEGLLSRQRLQQLPRGAALISASRGAVLEQQALIGLLDSGQLRGALLDVFTQEPLAEADPLWRHPRVWITPHHSAPTLIEPAIDEILAILPRYLSGTS</sequence>
<gene>
    <name evidence="4" type="ORF">ACFFLH_05365</name>
</gene>
<reference evidence="4 5" key="1">
    <citation type="submission" date="2024-09" db="EMBL/GenBank/DDBJ databases">
        <authorList>
            <person name="Sun Q."/>
            <person name="Mori K."/>
        </authorList>
    </citation>
    <scope>NUCLEOTIDE SEQUENCE [LARGE SCALE GENOMIC DNA]</scope>
    <source>
        <strain evidence="4 5">ATCC 51285</strain>
    </source>
</reference>
<proteinExistence type="predicted"/>
<evidence type="ECO:0000256" key="2">
    <source>
        <dbReference type="ARBA" id="ARBA00023027"/>
    </source>
</evidence>
<dbReference type="InterPro" id="IPR006140">
    <property type="entry name" value="D-isomer_DH_NAD-bd"/>
</dbReference>
<evidence type="ECO:0000259" key="3">
    <source>
        <dbReference type="Pfam" id="PF02826"/>
    </source>
</evidence>
<dbReference type="EMBL" id="JBHLZN010000001">
    <property type="protein sequence ID" value="MFB9885831.1"/>
    <property type="molecule type" value="Genomic_DNA"/>
</dbReference>
<keyword evidence="5" id="KW-1185">Reference proteome</keyword>
<dbReference type="PANTHER" id="PTHR43333:SF1">
    <property type="entry name" value="D-ISOMER SPECIFIC 2-HYDROXYACID DEHYDROGENASE NAD-BINDING DOMAIN-CONTAINING PROTEIN"/>
    <property type="match status" value="1"/>
</dbReference>
<dbReference type="Proteomes" id="UP001589628">
    <property type="component" value="Unassembled WGS sequence"/>
</dbReference>
<dbReference type="SUPFAM" id="SSF51735">
    <property type="entry name" value="NAD(P)-binding Rossmann-fold domains"/>
    <property type="match status" value="1"/>
</dbReference>
<dbReference type="InterPro" id="IPR036291">
    <property type="entry name" value="NAD(P)-bd_dom_sf"/>
</dbReference>
<accession>A0ABV5Z982</accession>
<dbReference type="RefSeq" id="WP_035461664.1">
    <property type="nucleotide sequence ID" value="NZ_JBHLZN010000001.1"/>
</dbReference>
<evidence type="ECO:0000256" key="1">
    <source>
        <dbReference type="ARBA" id="ARBA00023002"/>
    </source>
</evidence>
<feature type="domain" description="D-isomer specific 2-hydroxyacid dehydrogenase NAD-binding" evidence="3">
    <location>
        <begin position="103"/>
        <end position="273"/>
    </location>
</feature>
<name>A0ABV5Z982_9GAMM</name>
<evidence type="ECO:0000313" key="5">
    <source>
        <dbReference type="Proteomes" id="UP001589628"/>
    </source>
</evidence>
<evidence type="ECO:0000313" key="4">
    <source>
        <dbReference type="EMBL" id="MFB9885831.1"/>
    </source>
</evidence>
<organism evidence="4 5">
    <name type="scientific">Balneatrix alpica</name>
    <dbReference type="NCBI Taxonomy" id="75684"/>
    <lineage>
        <taxon>Bacteria</taxon>
        <taxon>Pseudomonadati</taxon>
        <taxon>Pseudomonadota</taxon>
        <taxon>Gammaproteobacteria</taxon>
        <taxon>Oceanospirillales</taxon>
        <taxon>Balneatrichaceae</taxon>
        <taxon>Balneatrix</taxon>
    </lineage>
</organism>
<keyword evidence="2" id="KW-0520">NAD</keyword>
<protein>
    <submittedName>
        <fullName evidence="4">NAD(P)-dependent oxidoreductase</fullName>
    </submittedName>
</protein>